<dbReference type="AlphaFoldDB" id="A0A836C132"/>
<name>A0A836C132_9CHLO</name>
<dbReference type="Proteomes" id="UP000612055">
    <property type="component" value="Unassembled WGS sequence"/>
</dbReference>
<reference evidence="1" key="1">
    <citation type="journal article" date="2020" name="bioRxiv">
        <title>Comparative genomics of Chlamydomonas.</title>
        <authorList>
            <person name="Craig R.J."/>
            <person name="Hasan A.R."/>
            <person name="Ness R.W."/>
            <person name="Keightley P.D."/>
        </authorList>
    </citation>
    <scope>NUCLEOTIDE SEQUENCE</scope>
    <source>
        <strain evidence="1">CCAP 11/70</strain>
    </source>
</reference>
<sequence>MSGLANYSHWGAGDLDRQLFYRALSSLPHLESLGLPTCDLVPGIEVLAGSLHELTLQGKFFSGEDESTLVWGAVNGVSQLSSLRRLRLQLMSLTAEASFPDEEVVEDEEGLLGLLNRLPPALEGLELVDGWTHGGDEDEEDDESGGSLRHVAATFQLQAGRITALELSSLSEAPVLPTLARDILLRCSALGPRLERLHLTSVLVDGLRAGEGCEPVRALLRRCDRVEPAEELRAGPACSLADLVWAHQGLGPAERLSLAGFPSARFSVNLPLRGGPHAPARAPPEPSSVLQSAVERLTSHQAGGAGGGGGGKVRVLVLHGPAAAKLARKAPSALTTALRGIRRRLPGRSFLRGAQPVPAASVVLLKCSSKHEGAAAGLMEAALAEGFGVRQVPPEATPQEMHTDWDGRYGDESSTAFTSHDALRWALQQVMEEAWAAAAHLSVRERLEWALRVREQVVGLPAFVAPAGSRA</sequence>
<comment type="caution">
    <text evidence="1">The sequence shown here is derived from an EMBL/GenBank/DDBJ whole genome shotgun (WGS) entry which is preliminary data.</text>
</comment>
<evidence type="ECO:0000313" key="1">
    <source>
        <dbReference type="EMBL" id="KAG2496315.1"/>
    </source>
</evidence>
<proteinExistence type="predicted"/>
<dbReference type="OrthoDB" id="563069at2759"/>
<gene>
    <name evidence="1" type="ORF">HYH03_005547</name>
</gene>
<organism evidence="1 2">
    <name type="scientific">Edaphochlamys debaryana</name>
    <dbReference type="NCBI Taxonomy" id="47281"/>
    <lineage>
        <taxon>Eukaryota</taxon>
        <taxon>Viridiplantae</taxon>
        <taxon>Chlorophyta</taxon>
        <taxon>core chlorophytes</taxon>
        <taxon>Chlorophyceae</taxon>
        <taxon>CS clade</taxon>
        <taxon>Chlamydomonadales</taxon>
        <taxon>Chlamydomonadales incertae sedis</taxon>
        <taxon>Edaphochlamys</taxon>
    </lineage>
</organism>
<protein>
    <submittedName>
        <fullName evidence="1">Uncharacterized protein</fullName>
    </submittedName>
</protein>
<keyword evidence="2" id="KW-1185">Reference proteome</keyword>
<accession>A0A836C132</accession>
<dbReference type="EMBL" id="JAEHOE010000019">
    <property type="protein sequence ID" value="KAG2496315.1"/>
    <property type="molecule type" value="Genomic_DNA"/>
</dbReference>
<evidence type="ECO:0000313" key="2">
    <source>
        <dbReference type="Proteomes" id="UP000612055"/>
    </source>
</evidence>